<dbReference type="Gene3D" id="2.40.160.50">
    <property type="entry name" value="membrane protein fhac: a member of the omp85/tpsb transporter family"/>
    <property type="match status" value="1"/>
</dbReference>
<evidence type="ECO:0000256" key="3">
    <source>
        <dbReference type="SAM" id="SignalP"/>
    </source>
</evidence>
<feature type="signal peptide" evidence="3">
    <location>
        <begin position="1"/>
        <end position="28"/>
    </location>
</feature>
<dbReference type="Proteomes" id="UP000240418">
    <property type="component" value="Unassembled WGS sequence"/>
</dbReference>
<comment type="caution">
    <text evidence="5">The sequence shown here is derived from an EMBL/GenBank/DDBJ whole genome shotgun (WGS) entry which is preliminary data.</text>
</comment>
<keyword evidence="6" id="KW-1185">Reference proteome</keyword>
<protein>
    <submittedName>
        <fullName evidence="5">Surface antigen-like protein</fullName>
    </submittedName>
</protein>
<comment type="subcellular location">
    <subcellularLocation>
        <location evidence="1">Membrane</location>
    </subcellularLocation>
</comment>
<sequence length="375" mass="39195">MPNTAAKSSRIALLGLLLIGFIASTASADSQGTLIAEPVETVTDPDNTEAFGFGNGSVIVAPIPFSNPLIGTGLALGAGYLFQVDENANTSLIGVGTMRSDNGSEAHGLSFRLSTPGNNWDLSATFADAALNYDLISGGLAIPLRQTGSFARLEASKKVAEHWSVGLQLKYLDTDITSGNISFGGLPTNFTLFGGLQTASVGIVAQRDTRDSDIYPTTGNNLDLSVLYNEITSGGGNYTKIAALYGAYRPISEDGVLAIRLAGCGTADGAPFYDLCSVGGTDAMRGFNPTQFLDDRLLSAQAEYRHKFTQRFGMVAFAGYGAVGDSFGSLDESGYAGGIGLRVAVSKKVPVNFAIDASHNNDGESLIYISVGERF</sequence>
<proteinExistence type="predicted"/>
<dbReference type="GO" id="GO:0019867">
    <property type="term" value="C:outer membrane"/>
    <property type="evidence" value="ECO:0007669"/>
    <property type="project" value="InterPro"/>
</dbReference>
<feature type="domain" description="Bacterial surface antigen (D15)" evidence="4">
    <location>
        <begin position="147"/>
        <end position="375"/>
    </location>
</feature>
<dbReference type="OrthoDB" id="5523607at2"/>
<dbReference type="RefSeq" id="WP_106610536.1">
    <property type="nucleotide sequence ID" value="NZ_PYGJ01000026.1"/>
</dbReference>
<dbReference type="AlphaFoldDB" id="A0A2P8F064"/>
<evidence type="ECO:0000313" key="5">
    <source>
        <dbReference type="EMBL" id="PSL15095.1"/>
    </source>
</evidence>
<organism evidence="5 6">
    <name type="scientific">Shimia abyssi</name>
    <dbReference type="NCBI Taxonomy" id="1662395"/>
    <lineage>
        <taxon>Bacteria</taxon>
        <taxon>Pseudomonadati</taxon>
        <taxon>Pseudomonadota</taxon>
        <taxon>Alphaproteobacteria</taxon>
        <taxon>Rhodobacterales</taxon>
        <taxon>Roseobacteraceae</taxon>
    </lineage>
</organism>
<feature type="chain" id="PRO_5015145431" evidence="3">
    <location>
        <begin position="29"/>
        <end position="375"/>
    </location>
</feature>
<evidence type="ECO:0000259" key="4">
    <source>
        <dbReference type="Pfam" id="PF01103"/>
    </source>
</evidence>
<evidence type="ECO:0000256" key="1">
    <source>
        <dbReference type="ARBA" id="ARBA00004370"/>
    </source>
</evidence>
<dbReference type="InterPro" id="IPR000184">
    <property type="entry name" value="Bac_surfAg_D15"/>
</dbReference>
<evidence type="ECO:0000313" key="6">
    <source>
        <dbReference type="Proteomes" id="UP000240418"/>
    </source>
</evidence>
<keyword evidence="2" id="KW-0472">Membrane</keyword>
<evidence type="ECO:0000256" key="2">
    <source>
        <dbReference type="ARBA" id="ARBA00023136"/>
    </source>
</evidence>
<reference evidence="5 6" key="1">
    <citation type="submission" date="2018-03" db="EMBL/GenBank/DDBJ databases">
        <title>Genomic Encyclopedia of Archaeal and Bacterial Type Strains, Phase II (KMG-II): from individual species to whole genera.</title>
        <authorList>
            <person name="Goeker M."/>
        </authorList>
    </citation>
    <scope>NUCLEOTIDE SEQUENCE [LARGE SCALE GENOMIC DNA]</scope>
    <source>
        <strain evidence="5 6">DSM 100673</strain>
    </source>
</reference>
<dbReference type="Pfam" id="PF01103">
    <property type="entry name" value="Omp85"/>
    <property type="match status" value="1"/>
</dbReference>
<accession>A0A2P8F064</accession>
<dbReference type="EMBL" id="PYGJ01000026">
    <property type="protein sequence ID" value="PSL15095.1"/>
    <property type="molecule type" value="Genomic_DNA"/>
</dbReference>
<name>A0A2P8F064_9RHOB</name>
<keyword evidence="3" id="KW-0732">Signal</keyword>
<gene>
    <name evidence="5" type="ORF">CLV88_12614</name>
</gene>